<evidence type="ECO:0000313" key="1">
    <source>
        <dbReference type="EMBL" id="WWQ59687.1"/>
    </source>
</evidence>
<dbReference type="GeneID" id="89336982"/>
<dbReference type="EMBL" id="CP146016">
    <property type="protein sequence ID" value="WWQ59687.1"/>
    <property type="molecule type" value="Genomic_DNA"/>
</dbReference>
<gene>
    <name evidence="1" type="ORF">V6M85_09395</name>
</gene>
<proteinExistence type="predicted"/>
<protein>
    <submittedName>
        <fullName evidence="1">Uncharacterized protein</fullName>
    </submittedName>
</protein>
<organism evidence="1 2">
    <name type="scientific">Sulfolobus tengchongensis</name>
    <dbReference type="NCBI Taxonomy" id="207809"/>
    <lineage>
        <taxon>Archaea</taxon>
        <taxon>Thermoproteota</taxon>
        <taxon>Thermoprotei</taxon>
        <taxon>Sulfolobales</taxon>
        <taxon>Sulfolobaceae</taxon>
        <taxon>Sulfolobus</taxon>
    </lineage>
</organism>
<dbReference type="AlphaFoldDB" id="A0AAX4KYD2"/>
<reference evidence="1 2" key="1">
    <citation type="submission" date="2024-02" db="EMBL/GenBank/DDBJ databases">
        <title>STSV induces naive adaptation in Sulfolobus.</title>
        <authorList>
            <person name="Xiang X."/>
            <person name="Song M."/>
        </authorList>
    </citation>
    <scope>NUCLEOTIDE SEQUENCE [LARGE SCALE GENOMIC DNA]</scope>
    <source>
        <strain evidence="1 2">RT2</strain>
    </source>
</reference>
<name>A0AAX4KYD2_9CREN</name>
<dbReference type="RefSeq" id="WP_338599162.1">
    <property type="nucleotide sequence ID" value="NZ_CP146016.1"/>
</dbReference>
<accession>A0AAX4KYD2</accession>
<sequence>MQIIVGKLAGKLKRVTRNKLYFVARRSCPKCGKVVEIMVEHVGNKVVKRCPNCGYVFIEYEVRSSLPPSTELNREIKEQYRFE</sequence>
<evidence type="ECO:0000313" key="2">
    <source>
        <dbReference type="Proteomes" id="UP001432202"/>
    </source>
</evidence>
<keyword evidence="2" id="KW-1185">Reference proteome</keyword>
<dbReference type="Proteomes" id="UP001432202">
    <property type="component" value="Chromosome"/>
</dbReference>